<reference evidence="2" key="1">
    <citation type="journal article" date="2020" name="MBio">
        <title>Horizontal gene transfer to a defensive symbiont with a reduced genome amongst a multipartite beetle microbiome.</title>
        <authorList>
            <person name="Waterworth S.C."/>
            <person name="Florez L.V."/>
            <person name="Rees E.R."/>
            <person name="Hertweck C."/>
            <person name="Kaltenpoth M."/>
            <person name="Kwan J.C."/>
        </authorList>
    </citation>
    <scope>NUCLEOTIDE SEQUENCE [LARGE SCALE GENOMIC DNA]</scope>
</reference>
<evidence type="ECO:0000313" key="1">
    <source>
        <dbReference type="EMBL" id="KAF1027108.1"/>
    </source>
</evidence>
<evidence type="ECO:0000313" key="2">
    <source>
        <dbReference type="Proteomes" id="UP000490535"/>
    </source>
</evidence>
<organism evidence="1 2">
    <name type="scientific">Acinetobacter bereziniae</name>
    <name type="common">Acinetobacter genomosp. 10</name>
    <dbReference type="NCBI Taxonomy" id="106648"/>
    <lineage>
        <taxon>Bacteria</taxon>
        <taxon>Pseudomonadati</taxon>
        <taxon>Pseudomonadota</taxon>
        <taxon>Gammaproteobacteria</taxon>
        <taxon>Moraxellales</taxon>
        <taxon>Moraxellaceae</taxon>
        <taxon>Acinetobacter</taxon>
    </lineage>
</organism>
<proteinExistence type="predicted"/>
<protein>
    <submittedName>
        <fullName evidence="1">Uncharacterized protein</fullName>
    </submittedName>
</protein>
<comment type="caution">
    <text evidence="1">The sequence shown here is derived from an EMBL/GenBank/DDBJ whole genome shotgun (WGS) entry which is preliminary data.</text>
</comment>
<dbReference type="EMBL" id="WNDP01000014">
    <property type="protein sequence ID" value="KAF1027108.1"/>
    <property type="molecule type" value="Genomic_DNA"/>
</dbReference>
<dbReference type="Proteomes" id="UP000490535">
    <property type="component" value="Unassembled WGS sequence"/>
</dbReference>
<name>A0A833PHC7_ACIBZ</name>
<accession>A0A833PHC7</accession>
<gene>
    <name evidence="1" type="ORF">GAK29_00914</name>
</gene>
<sequence>MKQPSKLMCQLGSLSRGLDKENPEFEPKSRYKLALKLRKIGKNARKLEEEEFNGFCIINSARDATLDLLDSLENKSKDDIKKSLVGLMEILEGVE</sequence>
<dbReference type="AlphaFoldDB" id="A0A833PHC7"/>